<dbReference type="InterPro" id="IPR038573">
    <property type="entry name" value="BrnT_sf"/>
</dbReference>
<gene>
    <name evidence="1" type="ORF">SAMN05421783_12476</name>
</gene>
<evidence type="ECO:0000313" key="2">
    <source>
        <dbReference type="Proteomes" id="UP000198816"/>
    </source>
</evidence>
<evidence type="ECO:0000313" key="1">
    <source>
        <dbReference type="EMBL" id="SDX40800.1"/>
    </source>
</evidence>
<dbReference type="AlphaFoldDB" id="A0A1H3BFN1"/>
<dbReference type="InterPro" id="IPR007460">
    <property type="entry name" value="BrnT_toxin"/>
</dbReference>
<accession>A0A1H3BFN1</accession>
<keyword evidence="2" id="KW-1185">Reference proteome</keyword>
<sequence>MTMDFEWDESKARANSKKHGVTFREATEAFGDELSSAVSDPDHSQVEERFLLFGRSQGGEYLVVSFTERAELIRIISARRMTTTERKAYEQ</sequence>
<dbReference type="RefSeq" id="WP_245731959.1">
    <property type="nucleotide sequence ID" value="NZ_FNNZ01000024.1"/>
</dbReference>
<reference evidence="2" key="1">
    <citation type="submission" date="2016-10" db="EMBL/GenBank/DDBJ databases">
        <authorList>
            <person name="Varghese N."/>
            <person name="Submissions S."/>
        </authorList>
    </citation>
    <scope>NUCLEOTIDE SEQUENCE [LARGE SCALE GENOMIC DNA]</scope>
    <source>
        <strain evidence="2">DSM 217</strain>
    </source>
</reference>
<dbReference type="Proteomes" id="UP000198816">
    <property type="component" value="Unassembled WGS sequence"/>
</dbReference>
<protein>
    <submittedName>
        <fullName evidence="1">Uncharacterized protein</fullName>
    </submittedName>
</protein>
<organism evidence="1 2">
    <name type="scientific">Thiocapsa roseopersicina</name>
    <dbReference type="NCBI Taxonomy" id="1058"/>
    <lineage>
        <taxon>Bacteria</taxon>
        <taxon>Pseudomonadati</taxon>
        <taxon>Pseudomonadota</taxon>
        <taxon>Gammaproteobacteria</taxon>
        <taxon>Chromatiales</taxon>
        <taxon>Chromatiaceae</taxon>
        <taxon>Thiocapsa</taxon>
    </lineage>
</organism>
<proteinExistence type="predicted"/>
<name>A0A1H3BFN1_THIRO</name>
<dbReference type="EMBL" id="FNNZ01000024">
    <property type="protein sequence ID" value="SDX40800.1"/>
    <property type="molecule type" value="Genomic_DNA"/>
</dbReference>
<dbReference type="Gene3D" id="3.10.450.530">
    <property type="entry name" value="Ribonuclease toxin, BrnT, of type II toxin-antitoxin system"/>
    <property type="match status" value="1"/>
</dbReference>
<dbReference type="Pfam" id="PF04365">
    <property type="entry name" value="BrnT_toxin"/>
    <property type="match status" value="1"/>
</dbReference>
<dbReference type="STRING" id="1058.SAMN05421783_12476"/>